<organism evidence="1 2">
    <name type="scientific">Eumeta variegata</name>
    <name type="common">Bagworm moth</name>
    <name type="synonym">Eumeta japonica</name>
    <dbReference type="NCBI Taxonomy" id="151549"/>
    <lineage>
        <taxon>Eukaryota</taxon>
        <taxon>Metazoa</taxon>
        <taxon>Ecdysozoa</taxon>
        <taxon>Arthropoda</taxon>
        <taxon>Hexapoda</taxon>
        <taxon>Insecta</taxon>
        <taxon>Pterygota</taxon>
        <taxon>Neoptera</taxon>
        <taxon>Endopterygota</taxon>
        <taxon>Lepidoptera</taxon>
        <taxon>Glossata</taxon>
        <taxon>Ditrysia</taxon>
        <taxon>Tineoidea</taxon>
        <taxon>Psychidae</taxon>
        <taxon>Oiketicinae</taxon>
        <taxon>Eumeta</taxon>
    </lineage>
</organism>
<reference evidence="1 2" key="1">
    <citation type="journal article" date="2019" name="Commun. Biol.">
        <title>The bagworm genome reveals a unique fibroin gene that provides high tensile strength.</title>
        <authorList>
            <person name="Kono N."/>
            <person name="Nakamura H."/>
            <person name="Ohtoshi R."/>
            <person name="Tomita M."/>
            <person name="Numata K."/>
            <person name="Arakawa K."/>
        </authorList>
    </citation>
    <scope>NUCLEOTIDE SEQUENCE [LARGE SCALE GENOMIC DNA]</scope>
</reference>
<evidence type="ECO:0000313" key="1">
    <source>
        <dbReference type="EMBL" id="GBP28460.1"/>
    </source>
</evidence>
<accession>A0A4C1UQG7</accession>
<dbReference type="EMBL" id="BGZK01000207">
    <property type="protein sequence ID" value="GBP28460.1"/>
    <property type="molecule type" value="Genomic_DNA"/>
</dbReference>
<gene>
    <name evidence="1" type="ORF">EVAR_93407_1</name>
</gene>
<keyword evidence="2" id="KW-1185">Reference proteome</keyword>
<evidence type="ECO:0000313" key="2">
    <source>
        <dbReference type="Proteomes" id="UP000299102"/>
    </source>
</evidence>
<dbReference type="Proteomes" id="UP000299102">
    <property type="component" value="Unassembled WGS sequence"/>
</dbReference>
<comment type="caution">
    <text evidence="1">The sequence shown here is derived from an EMBL/GenBank/DDBJ whole genome shotgun (WGS) entry which is preliminary data.</text>
</comment>
<proteinExistence type="predicted"/>
<protein>
    <submittedName>
        <fullName evidence="1">Uncharacterized protein</fullName>
    </submittedName>
</protein>
<dbReference type="AlphaFoldDB" id="A0A4C1UQG7"/>
<name>A0A4C1UQG7_EUMVA</name>
<sequence length="133" mass="15146">MTKFQITALHRFGLKPKTGTKGVRYLSILWSQYSIIWIEIRSGEADSRVSGWIKSYSRPDAARGPAVAHVWFTAIICVMVPQTSVGDHRGGREEHIVSRSIMEEQVRMLATKEKVVTPPMDIRNLRKIISQPR</sequence>